<feature type="non-terminal residue" evidence="1">
    <location>
        <position position="1"/>
    </location>
</feature>
<comment type="caution">
    <text evidence="1">The sequence shown here is derived from an EMBL/GenBank/DDBJ whole genome shotgun (WGS) entry which is preliminary data.</text>
</comment>
<name>A0AAN9FTR3_HALRR</name>
<organism evidence="1 2">
    <name type="scientific">Halocaridina rubra</name>
    <name type="common">Hawaiian red shrimp</name>
    <dbReference type="NCBI Taxonomy" id="373956"/>
    <lineage>
        <taxon>Eukaryota</taxon>
        <taxon>Metazoa</taxon>
        <taxon>Ecdysozoa</taxon>
        <taxon>Arthropoda</taxon>
        <taxon>Crustacea</taxon>
        <taxon>Multicrustacea</taxon>
        <taxon>Malacostraca</taxon>
        <taxon>Eumalacostraca</taxon>
        <taxon>Eucarida</taxon>
        <taxon>Decapoda</taxon>
        <taxon>Pleocyemata</taxon>
        <taxon>Caridea</taxon>
        <taxon>Atyoidea</taxon>
        <taxon>Atyidae</taxon>
        <taxon>Halocaridina</taxon>
    </lineage>
</organism>
<evidence type="ECO:0000313" key="2">
    <source>
        <dbReference type="Proteomes" id="UP001381693"/>
    </source>
</evidence>
<accession>A0AAN9FTR3</accession>
<reference evidence="1 2" key="1">
    <citation type="submission" date="2023-11" db="EMBL/GenBank/DDBJ databases">
        <title>Halocaridina rubra genome assembly.</title>
        <authorList>
            <person name="Smith C."/>
        </authorList>
    </citation>
    <scope>NUCLEOTIDE SEQUENCE [LARGE SCALE GENOMIC DNA]</scope>
    <source>
        <strain evidence="1">EP-1</strain>
        <tissue evidence="1">Whole</tissue>
    </source>
</reference>
<keyword evidence="2" id="KW-1185">Reference proteome</keyword>
<dbReference type="EMBL" id="JAXCGZ010000240">
    <property type="protein sequence ID" value="KAK7086344.1"/>
    <property type="molecule type" value="Genomic_DNA"/>
</dbReference>
<feature type="non-terminal residue" evidence="1">
    <location>
        <position position="79"/>
    </location>
</feature>
<proteinExistence type="predicted"/>
<sequence>YAYSGRPVVVSDGQSNWTAPTTFSFEFFKSIYVEESPVLESAERDCQFFPYQTEFRNLRHAFNMSEARANMRGEPWYIG</sequence>
<gene>
    <name evidence="1" type="ORF">SK128_012814</name>
</gene>
<evidence type="ECO:0000313" key="1">
    <source>
        <dbReference type="EMBL" id="KAK7086344.1"/>
    </source>
</evidence>
<protein>
    <submittedName>
        <fullName evidence="1">Uncharacterized protein</fullName>
    </submittedName>
</protein>
<dbReference type="AlphaFoldDB" id="A0AAN9FTR3"/>
<dbReference type="Proteomes" id="UP001381693">
    <property type="component" value="Unassembled WGS sequence"/>
</dbReference>